<dbReference type="InterPro" id="IPR018060">
    <property type="entry name" value="HTH_AraC"/>
</dbReference>
<gene>
    <name evidence="6" type="ORF">I585_02572</name>
    <name evidence="5" type="ORF">UAI_03390</name>
</gene>
<dbReference type="GO" id="GO:0043565">
    <property type="term" value="F:sequence-specific DNA binding"/>
    <property type="evidence" value="ECO:0007669"/>
    <property type="project" value="InterPro"/>
</dbReference>
<dbReference type="Gene3D" id="1.10.10.60">
    <property type="entry name" value="Homeodomain-like"/>
    <property type="match status" value="2"/>
</dbReference>
<dbReference type="PRINTS" id="PR00032">
    <property type="entry name" value="HTHARAC"/>
</dbReference>
<evidence type="ECO:0000256" key="3">
    <source>
        <dbReference type="ARBA" id="ARBA00023163"/>
    </source>
</evidence>
<dbReference type="SUPFAM" id="SSF46689">
    <property type="entry name" value="Homeodomain-like"/>
    <property type="match status" value="2"/>
</dbReference>
<evidence type="ECO:0000256" key="1">
    <source>
        <dbReference type="ARBA" id="ARBA00023015"/>
    </source>
</evidence>
<dbReference type="eggNOG" id="COG2207">
    <property type="taxonomic scope" value="Bacteria"/>
</dbReference>
<dbReference type="PANTHER" id="PTHR47504:SF5">
    <property type="entry name" value="RIGHT ORIGIN-BINDING PROTEIN"/>
    <property type="match status" value="1"/>
</dbReference>
<keyword evidence="2" id="KW-0238">DNA-binding</keyword>
<comment type="caution">
    <text evidence="5">The sequence shown here is derived from an EMBL/GenBank/DDBJ whole genome shotgun (WGS) entry which is preliminary data.</text>
</comment>
<dbReference type="InterPro" id="IPR009057">
    <property type="entry name" value="Homeodomain-like_sf"/>
</dbReference>
<sequence>MMDNLENMKRAIDYIEENLVGEIEYPKIAQIALCSQYHFKRMFVFLIGIPLSEYIRRRRLTMAALDLQNTDDKVIDIAVKYGYSSADAFSRAFQGMHAVTPSQARKKDVRLKVQPRVSFALSLKGVIEMNYRIVEKKSFFDCWYKGTVFLCRGSRRKCWENVEQCFREIDGEAAAFS</sequence>
<organism evidence="5 7">
    <name type="scientific">Enterococcus malodoratus ATCC 43197</name>
    <dbReference type="NCBI Taxonomy" id="1158601"/>
    <lineage>
        <taxon>Bacteria</taxon>
        <taxon>Bacillati</taxon>
        <taxon>Bacillota</taxon>
        <taxon>Bacilli</taxon>
        <taxon>Lactobacillales</taxon>
        <taxon>Enterococcaceae</taxon>
        <taxon>Enterococcus</taxon>
    </lineage>
</organism>
<dbReference type="EMBL" id="ASWA01000003">
    <property type="protein sequence ID" value="EOT67051.1"/>
    <property type="molecule type" value="Genomic_DNA"/>
</dbReference>
<dbReference type="PROSITE" id="PS01124">
    <property type="entry name" value="HTH_ARAC_FAMILY_2"/>
    <property type="match status" value="1"/>
</dbReference>
<protein>
    <recommendedName>
        <fullName evidence="4">HTH araC/xylS-type domain-containing protein</fullName>
    </recommendedName>
</protein>
<proteinExistence type="predicted"/>
<feature type="domain" description="HTH araC/xylS-type" evidence="4">
    <location>
        <begin position="9"/>
        <end position="107"/>
    </location>
</feature>
<dbReference type="GO" id="GO:0003700">
    <property type="term" value="F:DNA-binding transcription factor activity"/>
    <property type="evidence" value="ECO:0007669"/>
    <property type="project" value="InterPro"/>
</dbReference>
<keyword evidence="1" id="KW-0805">Transcription regulation</keyword>
<keyword evidence="8" id="KW-1185">Reference proteome</keyword>
<reference evidence="6 8" key="2">
    <citation type="submission" date="2013-03" db="EMBL/GenBank/DDBJ databases">
        <title>The Genome Sequence of Enterococcus malodoratus ATCC_43197 (PacBio/Illumina hybrid assembly).</title>
        <authorList>
            <consortium name="The Broad Institute Genomics Platform"/>
            <consortium name="The Broad Institute Genome Sequencing Center for Infectious Disease"/>
            <person name="Earl A."/>
            <person name="Russ C."/>
            <person name="Gilmore M."/>
            <person name="Surin D."/>
            <person name="Walker B."/>
            <person name="Young S."/>
            <person name="Zeng Q."/>
            <person name="Gargeya S."/>
            <person name="Fitzgerald M."/>
            <person name="Haas B."/>
            <person name="Abouelleil A."/>
            <person name="Allen A.W."/>
            <person name="Alvarado L."/>
            <person name="Arachchi H.M."/>
            <person name="Berlin A.M."/>
            <person name="Chapman S.B."/>
            <person name="Gainer-Dewar J."/>
            <person name="Goldberg J."/>
            <person name="Griggs A."/>
            <person name="Gujja S."/>
            <person name="Hansen M."/>
            <person name="Howarth C."/>
            <person name="Imamovic A."/>
            <person name="Ireland A."/>
            <person name="Larimer J."/>
            <person name="McCowan C."/>
            <person name="Murphy C."/>
            <person name="Pearson M."/>
            <person name="Poon T.W."/>
            <person name="Priest M."/>
            <person name="Roberts A."/>
            <person name="Saif S."/>
            <person name="Shea T."/>
            <person name="Sisk P."/>
            <person name="Sykes S."/>
            <person name="Wortman J."/>
            <person name="Nusbaum C."/>
            <person name="Birren B."/>
        </authorList>
    </citation>
    <scope>NUCLEOTIDE SEQUENCE [LARGE SCALE GENOMIC DNA]</scope>
    <source>
        <strain evidence="6 8">ATCC 43197</strain>
    </source>
</reference>
<dbReference type="Proteomes" id="UP000014148">
    <property type="component" value="Unassembled WGS sequence"/>
</dbReference>
<dbReference type="PATRIC" id="fig|1158601.3.peg.3363"/>
<dbReference type="SMART" id="SM00342">
    <property type="entry name" value="HTH_ARAC"/>
    <property type="match status" value="1"/>
</dbReference>
<dbReference type="EMBL" id="AJAK01000022">
    <property type="protein sequence ID" value="EOH74321.1"/>
    <property type="molecule type" value="Genomic_DNA"/>
</dbReference>
<dbReference type="InterPro" id="IPR020449">
    <property type="entry name" value="Tscrpt_reg_AraC-type_HTH"/>
</dbReference>
<keyword evidence="3" id="KW-0804">Transcription</keyword>
<dbReference type="Proteomes" id="UP000013783">
    <property type="component" value="Unassembled WGS sequence"/>
</dbReference>
<evidence type="ECO:0000259" key="4">
    <source>
        <dbReference type="PROSITE" id="PS01124"/>
    </source>
</evidence>
<dbReference type="PANTHER" id="PTHR47504">
    <property type="entry name" value="RIGHT ORIGIN-BINDING PROTEIN"/>
    <property type="match status" value="1"/>
</dbReference>
<evidence type="ECO:0000313" key="8">
    <source>
        <dbReference type="Proteomes" id="UP000014148"/>
    </source>
</evidence>
<dbReference type="InterPro" id="IPR050959">
    <property type="entry name" value="MarA-like"/>
</dbReference>
<evidence type="ECO:0000313" key="5">
    <source>
        <dbReference type="EMBL" id="EOH74321.1"/>
    </source>
</evidence>
<accession>R2R0Z5</accession>
<evidence type="ECO:0000313" key="6">
    <source>
        <dbReference type="EMBL" id="EOT67051.1"/>
    </source>
</evidence>
<dbReference type="STRING" id="71451.RV07_GL002277"/>
<evidence type="ECO:0000313" key="7">
    <source>
        <dbReference type="Proteomes" id="UP000013783"/>
    </source>
</evidence>
<reference evidence="5 7" key="1">
    <citation type="submission" date="2013-02" db="EMBL/GenBank/DDBJ databases">
        <title>The Genome Sequence of Enterococcus malodoratus ATCC_43197.</title>
        <authorList>
            <consortium name="The Broad Institute Genome Sequencing Platform"/>
            <consortium name="The Broad Institute Genome Sequencing Center for Infectious Disease"/>
            <person name="Earl A.M."/>
            <person name="Gilmore M.S."/>
            <person name="Lebreton F."/>
            <person name="Walker B."/>
            <person name="Young S.K."/>
            <person name="Zeng Q."/>
            <person name="Gargeya S."/>
            <person name="Fitzgerald M."/>
            <person name="Haas B."/>
            <person name="Abouelleil A."/>
            <person name="Alvarado L."/>
            <person name="Arachchi H.M."/>
            <person name="Berlin A.M."/>
            <person name="Chapman S.B."/>
            <person name="Dewar J."/>
            <person name="Goldberg J."/>
            <person name="Griggs A."/>
            <person name="Gujja S."/>
            <person name="Hansen M."/>
            <person name="Howarth C."/>
            <person name="Imamovic A."/>
            <person name="Larimer J."/>
            <person name="McCowan C."/>
            <person name="Murphy C."/>
            <person name="Neiman D."/>
            <person name="Pearson M."/>
            <person name="Priest M."/>
            <person name="Roberts A."/>
            <person name="Saif S."/>
            <person name="Shea T."/>
            <person name="Sisk P."/>
            <person name="Sykes S."/>
            <person name="Wortman J."/>
            <person name="Nusbaum C."/>
            <person name="Birren B."/>
        </authorList>
    </citation>
    <scope>NUCLEOTIDE SEQUENCE [LARGE SCALE GENOMIC DNA]</scope>
    <source>
        <strain evidence="5 7">ATCC 43197</strain>
    </source>
</reference>
<evidence type="ECO:0000256" key="2">
    <source>
        <dbReference type="ARBA" id="ARBA00023125"/>
    </source>
</evidence>
<dbReference type="Pfam" id="PF12833">
    <property type="entry name" value="HTH_18"/>
    <property type="match status" value="1"/>
</dbReference>
<name>R2R0Z5_9ENTE</name>
<dbReference type="AlphaFoldDB" id="R2R0Z5"/>